<dbReference type="Gene3D" id="3.40.50.1360">
    <property type="match status" value="1"/>
</dbReference>
<dbReference type="InterPro" id="IPR014036">
    <property type="entry name" value="DeoR-like_C"/>
</dbReference>
<evidence type="ECO:0000256" key="2">
    <source>
        <dbReference type="ARBA" id="ARBA00023015"/>
    </source>
</evidence>
<gene>
    <name evidence="6" type="ORF">V6256_05470</name>
</gene>
<keyword evidence="3 6" id="KW-0238">DNA-binding</keyword>
<dbReference type="SUPFAM" id="SSF100950">
    <property type="entry name" value="NagB/RpiA/CoA transferase-like"/>
    <property type="match status" value="1"/>
</dbReference>
<evidence type="ECO:0000313" key="6">
    <source>
        <dbReference type="EMBL" id="MEL0629053.1"/>
    </source>
</evidence>
<dbReference type="PANTHER" id="PTHR30363">
    <property type="entry name" value="HTH-TYPE TRANSCRIPTIONAL REGULATOR SRLR-RELATED"/>
    <property type="match status" value="1"/>
</dbReference>
<keyword evidence="2" id="KW-0805">Transcription regulation</keyword>
<dbReference type="InterPro" id="IPR036388">
    <property type="entry name" value="WH-like_DNA-bd_sf"/>
</dbReference>
<evidence type="ECO:0000259" key="5">
    <source>
        <dbReference type="PROSITE" id="PS51000"/>
    </source>
</evidence>
<dbReference type="Pfam" id="PF00455">
    <property type="entry name" value="DeoRC"/>
    <property type="match status" value="1"/>
</dbReference>
<proteinExistence type="predicted"/>
<dbReference type="InterPro" id="IPR050313">
    <property type="entry name" value="Carb_Metab_HTH_regulators"/>
</dbReference>
<dbReference type="SMART" id="SM01134">
    <property type="entry name" value="DeoRC"/>
    <property type="match status" value="1"/>
</dbReference>
<keyword evidence="1" id="KW-0678">Repressor</keyword>
<reference evidence="6 7" key="1">
    <citation type="submission" date="2024-02" db="EMBL/GenBank/DDBJ databases">
        <title>Bacteria isolated from the canopy kelp, Nereocystis luetkeana.</title>
        <authorList>
            <person name="Pfister C.A."/>
            <person name="Younker I.T."/>
            <person name="Light S.H."/>
        </authorList>
    </citation>
    <scope>NUCLEOTIDE SEQUENCE [LARGE SCALE GENOMIC DNA]</scope>
    <source>
        <strain evidence="6 7">TI.1.05</strain>
    </source>
</reference>
<dbReference type="EMBL" id="JBAKAZ010000014">
    <property type="protein sequence ID" value="MEL0629053.1"/>
    <property type="molecule type" value="Genomic_DNA"/>
</dbReference>
<dbReference type="InterPro" id="IPR036390">
    <property type="entry name" value="WH_DNA-bd_sf"/>
</dbReference>
<dbReference type="GO" id="GO:0003677">
    <property type="term" value="F:DNA binding"/>
    <property type="evidence" value="ECO:0007669"/>
    <property type="project" value="UniProtKB-KW"/>
</dbReference>
<evidence type="ECO:0000256" key="1">
    <source>
        <dbReference type="ARBA" id="ARBA00022491"/>
    </source>
</evidence>
<dbReference type="SMART" id="SM00420">
    <property type="entry name" value="HTH_DEOR"/>
    <property type="match status" value="1"/>
</dbReference>
<evidence type="ECO:0000256" key="3">
    <source>
        <dbReference type="ARBA" id="ARBA00023125"/>
    </source>
</evidence>
<dbReference type="PROSITE" id="PS00894">
    <property type="entry name" value="HTH_DEOR_1"/>
    <property type="match status" value="1"/>
</dbReference>
<dbReference type="InterPro" id="IPR018356">
    <property type="entry name" value="Tscrpt_reg_HTH_DeoR_CS"/>
</dbReference>
<dbReference type="PANTHER" id="PTHR30363:SF4">
    <property type="entry name" value="GLYCEROL-3-PHOSPHATE REGULON REPRESSOR"/>
    <property type="match status" value="1"/>
</dbReference>
<accession>A0ABU9GP20</accession>
<evidence type="ECO:0000313" key="7">
    <source>
        <dbReference type="Proteomes" id="UP001369082"/>
    </source>
</evidence>
<feature type="domain" description="HTH deoR-type" evidence="5">
    <location>
        <begin position="3"/>
        <end position="58"/>
    </location>
</feature>
<dbReference type="Gene3D" id="1.10.10.10">
    <property type="entry name" value="Winged helix-like DNA-binding domain superfamily/Winged helix DNA-binding domain"/>
    <property type="match status" value="1"/>
</dbReference>
<dbReference type="PRINTS" id="PR00037">
    <property type="entry name" value="HTHLACR"/>
</dbReference>
<dbReference type="PROSITE" id="PS51000">
    <property type="entry name" value="HTH_DEOR_2"/>
    <property type="match status" value="1"/>
</dbReference>
<keyword evidence="4" id="KW-0804">Transcription</keyword>
<protein>
    <submittedName>
        <fullName evidence="6">DeoR/GlpR family DNA-binding transcription regulator</fullName>
    </submittedName>
</protein>
<organism evidence="6 7">
    <name type="scientific">Psychromonas aquatilis</name>
    <dbReference type="NCBI Taxonomy" id="2005072"/>
    <lineage>
        <taxon>Bacteria</taxon>
        <taxon>Pseudomonadati</taxon>
        <taxon>Pseudomonadota</taxon>
        <taxon>Gammaproteobacteria</taxon>
        <taxon>Alteromonadales</taxon>
        <taxon>Psychromonadaceae</taxon>
        <taxon>Psychromonas</taxon>
    </lineage>
</organism>
<dbReference type="Pfam" id="PF08220">
    <property type="entry name" value="HTH_DeoR"/>
    <property type="match status" value="1"/>
</dbReference>
<name>A0ABU9GP20_9GAMM</name>
<dbReference type="RefSeq" id="WP_341597067.1">
    <property type="nucleotide sequence ID" value="NZ_JBAKAZ010000014.1"/>
</dbReference>
<keyword evidence="7" id="KW-1185">Reference proteome</keyword>
<sequence length="254" mass="28063">MLQPERHSKILALLSQVGRVYAAELSVQLGVSEDTVRRDLKLLDEQKQLRRVHGGALPLQHENQEYRERHEEVDPLKQRVALAAIPLIKEGQTILIDSGSTCLQLAMNLPTDFNFTVVTPSPLVATQLIHHNNIELIMLGGKVFKPAVMALGATTNAMIRKIHFDSCFLGVCALHPSQGLSIGHIDEAETLASIIEQSEQVITLASYLKLGKMSTHKICSARKIDYLVTDSNSDPKLLSLFAEQGIDIKICADR</sequence>
<comment type="caution">
    <text evidence="6">The sequence shown here is derived from an EMBL/GenBank/DDBJ whole genome shotgun (WGS) entry which is preliminary data.</text>
</comment>
<dbReference type="InterPro" id="IPR037171">
    <property type="entry name" value="NagB/RpiA_transferase-like"/>
</dbReference>
<dbReference type="InterPro" id="IPR001034">
    <property type="entry name" value="DeoR_HTH"/>
</dbReference>
<dbReference type="SUPFAM" id="SSF46785">
    <property type="entry name" value="Winged helix' DNA-binding domain"/>
    <property type="match status" value="1"/>
</dbReference>
<evidence type="ECO:0000256" key="4">
    <source>
        <dbReference type="ARBA" id="ARBA00023163"/>
    </source>
</evidence>
<dbReference type="Proteomes" id="UP001369082">
    <property type="component" value="Unassembled WGS sequence"/>
</dbReference>